<sequence length="61" mass="7231">MDSFNVYMRLIYLLFLYLFTMVKVKPKPRTSVESPPGRRDASIICIEWSRRTPYWALTTGN</sequence>
<keyword evidence="2" id="KW-0496">Mitochondrion</keyword>
<keyword evidence="1" id="KW-1133">Transmembrane helix</keyword>
<dbReference type="AlphaFoldDB" id="A0A117NFK1"/>
<keyword evidence="1" id="KW-0472">Membrane</keyword>
<accession>A0A117NFK1</accession>
<keyword evidence="1" id="KW-0812">Transmembrane</keyword>
<proteinExistence type="predicted"/>
<comment type="caution">
    <text evidence="2">The sequence shown here is derived from an EMBL/GenBank/DDBJ whole genome shotgun (WGS) entry which is preliminary data.</text>
</comment>
<gene>
    <name evidence="2" type="ORF">ABT39_MTgene3408</name>
</gene>
<feature type="transmembrane region" description="Helical" evidence="1">
    <location>
        <begin position="6"/>
        <end position="24"/>
    </location>
</feature>
<protein>
    <submittedName>
        <fullName evidence="2">Uncharacterized protein</fullName>
    </submittedName>
</protein>
<dbReference type="EMBL" id="LKAM01000020">
    <property type="protein sequence ID" value="KUM45335.1"/>
    <property type="molecule type" value="Genomic_DNA"/>
</dbReference>
<geneLocation type="mitochondrion" evidence="2"/>
<evidence type="ECO:0000313" key="2">
    <source>
        <dbReference type="EMBL" id="KUM45335.1"/>
    </source>
</evidence>
<organism evidence="2">
    <name type="scientific">Picea glauca</name>
    <name type="common">White spruce</name>
    <name type="synonym">Pinus glauca</name>
    <dbReference type="NCBI Taxonomy" id="3330"/>
    <lineage>
        <taxon>Eukaryota</taxon>
        <taxon>Viridiplantae</taxon>
        <taxon>Streptophyta</taxon>
        <taxon>Embryophyta</taxon>
        <taxon>Tracheophyta</taxon>
        <taxon>Spermatophyta</taxon>
        <taxon>Pinopsida</taxon>
        <taxon>Pinidae</taxon>
        <taxon>Conifers I</taxon>
        <taxon>Pinales</taxon>
        <taxon>Pinaceae</taxon>
        <taxon>Picea</taxon>
    </lineage>
</organism>
<reference evidence="2" key="1">
    <citation type="journal article" date="2015" name="Genome Biol. Evol.">
        <title>Organellar Genomes of White Spruce (Picea glauca): Assembly and Annotation.</title>
        <authorList>
            <person name="Jackman S.D."/>
            <person name="Warren R.L."/>
            <person name="Gibb E.A."/>
            <person name="Vandervalk B.P."/>
            <person name="Mohamadi H."/>
            <person name="Chu J."/>
            <person name="Raymond A."/>
            <person name="Pleasance S."/>
            <person name="Coope R."/>
            <person name="Wildung M.R."/>
            <person name="Ritland C.E."/>
            <person name="Bousquet J."/>
            <person name="Jones S.J."/>
            <person name="Bohlmann J."/>
            <person name="Birol I."/>
        </authorList>
    </citation>
    <scope>NUCLEOTIDE SEQUENCE [LARGE SCALE GENOMIC DNA]</scope>
    <source>
        <tissue evidence="2">Flushing bud</tissue>
    </source>
</reference>
<evidence type="ECO:0000256" key="1">
    <source>
        <dbReference type="SAM" id="Phobius"/>
    </source>
</evidence>
<name>A0A117NFK1_PICGL</name>